<dbReference type="Gene3D" id="2.40.50.1020">
    <property type="entry name" value="LytTr DNA-binding domain"/>
    <property type="match status" value="1"/>
</dbReference>
<evidence type="ECO:0000313" key="4">
    <source>
        <dbReference type="Proteomes" id="UP000315364"/>
    </source>
</evidence>
<dbReference type="PROSITE" id="PS50930">
    <property type="entry name" value="HTH_LYTTR"/>
    <property type="match status" value="1"/>
</dbReference>
<feature type="transmembrane region" description="Helical" evidence="1">
    <location>
        <begin position="70"/>
        <end position="96"/>
    </location>
</feature>
<keyword evidence="1" id="KW-0472">Membrane</keyword>
<dbReference type="KEGG" id="dea:FPZ08_12455"/>
<evidence type="ECO:0000313" key="3">
    <source>
        <dbReference type="EMBL" id="QDZ11502.1"/>
    </source>
</evidence>
<proteinExistence type="predicted"/>
<dbReference type="SMART" id="SM00850">
    <property type="entry name" value="LytTR"/>
    <property type="match status" value="1"/>
</dbReference>
<keyword evidence="4" id="KW-1185">Reference proteome</keyword>
<dbReference type="Pfam" id="PF04397">
    <property type="entry name" value="LytTR"/>
    <property type="match status" value="1"/>
</dbReference>
<name>A0A5B8LVN8_9HYPH</name>
<accession>A0A5B8LVN8</accession>
<keyword evidence="1" id="KW-1133">Transmembrane helix</keyword>
<dbReference type="RefSeq" id="WP_146290321.1">
    <property type="nucleotide sequence ID" value="NZ_CP042304.1"/>
</dbReference>
<organism evidence="3 4">
    <name type="scientific">Devosia ginsengisoli</name>
    <dbReference type="NCBI Taxonomy" id="400770"/>
    <lineage>
        <taxon>Bacteria</taxon>
        <taxon>Pseudomonadati</taxon>
        <taxon>Pseudomonadota</taxon>
        <taxon>Alphaproteobacteria</taxon>
        <taxon>Hyphomicrobiales</taxon>
        <taxon>Devosiaceae</taxon>
        <taxon>Devosia</taxon>
    </lineage>
</organism>
<feature type="transmembrane region" description="Helical" evidence="1">
    <location>
        <begin position="108"/>
        <end position="126"/>
    </location>
</feature>
<feature type="transmembrane region" description="Helical" evidence="1">
    <location>
        <begin position="38"/>
        <end position="58"/>
    </location>
</feature>
<keyword evidence="1" id="KW-0812">Transmembrane</keyword>
<sequence>MRVLATDIRSWVALAVLSLVVGLVGPFGTFAMPVPGRLAYWTSVVFGTAAAGTLFASLGERLLGDRLPPLVGAALAGAIAGLPITLVVMLINAVVYGLSFEAIDTATLLVYCALISAAVTMLSAFLSARASVPAAAEAGPALLERLALPQRGRLLHLAVADHYVEVTTDRGRALLLMRLSDAIRETAPVAGLQVHRSHWVALDAVRKTARQSGKPVLELENGTIIPISRSYLADAKAAGLL</sequence>
<feature type="domain" description="HTH LytTR-type" evidence="2">
    <location>
        <begin position="157"/>
        <end position="241"/>
    </location>
</feature>
<feature type="transmembrane region" description="Helical" evidence="1">
    <location>
        <begin position="12"/>
        <end position="32"/>
    </location>
</feature>
<dbReference type="AlphaFoldDB" id="A0A5B8LVN8"/>
<evidence type="ECO:0000259" key="2">
    <source>
        <dbReference type="PROSITE" id="PS50930"/>
    </source>
</evidence>
<gene>
    <name evidence="3" type="ORF">FPZ08_12455</name>
</gene>
<dbReference type="OrthoDB" id="7028951at2"/>
<evidence type="ECO:0000256" key="1">
    <source>
        <dbReference type="SAM" id="Phobius"/>
    </source>
</evidence>
<reference evidence="3 4" key="1">
    <citation type="submission" date="2019-07" db="EMBL/GenBank/DDBJ databases">
        <title>Full genome sequence of Devosia sp. Gsoil 520.</title>
        <authorList>
            <person name="Im W.-T."/>
        </authorList>
    </citation>
    <scope>NUCLEOTIDE SEQUENCE [LARGE SCALE GENOMIC DNA]</scope>
    <source>
        <strain evidence="3 4">Gsoil 520</strain>
    </source>
</reference>
<dbReference type="Proteomes" id="UP000315364">
    <property type="component" value="Chromosome"/>
</dbReference>
<dbReference type="EMBL" id="CP042304">
    <property type="protein sequence ID" value="QDZ11502.1"/>
    <property type="molecule type" value="Genomic_DNA"/>
</dbReference>
<dbReference type="InterPro" id="IPR007492">
    <property type="entry name" value="LytTR_DNA-bd_dom"/>
</dbReference>
<protein>
    <submittedName>
        <fullName evidence="3">LytTR family transcriptional regulator</fullName>
    </submittedName>
</protein>
<dbReference type="GO" id="GO:0003677">
    <property type="term" value="F:DNA binding"/>
    <property type="evidence" value="ECO:0007669"/>
    <property type="project" value="InterPro"/>
</dbReference>